<feature type="transmembrane region" description="Helical" evidence="5">
    <location>
        <begin position="198"/>
        <end position="220"/>
    </location>
</feature>
<dbReference type="KEGG" id="lyj:FKV23_15945"/>
<feature type="transmembrane region" description="Helical" evidence="5">
    <location>
        <begin position="68"/>
        <end position="88"/>
    </location>
</feature>
<sequence length="298" mass="31037">MENSPLIELGLPLALAVIMIGMGLSLRPADFRQVAVRPLGLAWGTFLQLVLLPACAFALAHLLKLPPLIAVGLVILAACPGGTTSNLITYLARGDLALSIALTVVASSITIVSLPFLANIALAMFAGADEAVELPMARTVLMLAAITVVPVCIGMLVKARWPGVAAAAERAVGLFGALVLATLIVLIAWQLWDRLPSLLARAGPACVALNLIGIAAGLLATRVPGLPREQALTIAIELGIKNGTLGLLVAMTLLDSPEMAVPSAIYGLLMYGFGIAIIFFGRRQQALKARAGDFVRSR</sequence>
<dbReference type="PANTHER" id="PTHR10361:SF24">
    <property type="entry name" value="P3 PROTEIN"/>
    <property type="match status" value="1"/>
</dbReference>
<dbReference type="AlphaFoldDB" id="A0A514BVK5"/>
<evidence type="ECO:0000256" key="3">
    <source>
        <dbReference type="ARBA" id="ARBA00022989"/>
    </source>
</evidence>
<evidence type="ECO:0000256" key="2">
    <source>
        <dbReference type="ARBA" id="ARBA00022692"/>
    </source>
</evidence>
<feature type="transmembrane region" description="Helical" evidence="5">
    <location>
        <begin position="140"/>
        <end position="159"/>
    </location>
</feature>
<feature type="transmembrane region" description="Helical" evidence="5">
    <location>
        <begin position="38"/>
        <end position="62"/>
    </location>
</feature>
<evidence type="ECO:0000313" key="7">
    <source>
        <dbReference type="Proteomes" id="UP000317199"/>
    </source>
</evidence>
<feature type="transmembrane region" description="Helical" evidence="5">
    <location>
        <begin position="260"/>
        <end position="280"/>
    </location>
</feature>
<dbReference type="Pfam" id="PF01758">
    <property type="entry name" value="SBF"/>
    <property type="match status" value="1"/>
</dbReference>
<keyword evidence="2 5" id="KW-0812">Transmembrane</keyword>
<dbReference type="RefSeq" id="WP_141624750.1">
    <property type="nucleotide sequence ID" value="NZ_CP041242.1"/>
</dbReference>
<proteinExistence type="predicted"/>
<reference evidence="6 7" key="1">
    <citation type="submission" date="2019-06" db="EMBL/GenBank/DDBJ databases">
        <title>Lysobacter alkalisoli sp. nov. isolated from saline-alkali soil.</title>
        <authorList>
            <person name="Sun J.-Q."/>
            <person name="Xu L."/>
        </authorList>
    </citation>
    <scope>NUCLEOTIDE SEQUENCE [LARGE SCALE GENOMIC DNA]</scope>
    <source>
        <strain evidence="6 7">SJ-36</strain>
    </source>
</reference>
<feature type="transmembrane region" description="Helical" evidence="5">
    <location>
        <begin position="100"/>
        <end position="128"/>
    </location>
</feature>
<evidence type="ECO:0000256" key="4">
    <source>
        <dbReference type="ARBA" id="ARBA00023136"/>
    </source>
</evidence>
<dbReference type="Gene3D" id="1.20.1530.20">
    <property type="match status" value="1"/>
</dbReference>
<evidence type="ECO:0000256" key="5">
    <source>
        <dbReference type="SAM" id="Phobius"/>
    </source>
</evidence>
<dbReference type="EMBL" id="CP041242">
    <property type="protein sequence ID" value="QDH71418.1"/>
    <property type="molecule type" value="Genomic_DNA"/>
</dbReference>
<protein>
    <submittedName>
        <fullName evidence="6">Bile acid:sodium symporter family protein</fullName>
    </submittedName>
</protein>
<keyword evidence="7" id="KW-1185">Reference proteome</keyword>
<evidence type="ECO:0000313" key="6">
    <source>
        <dbReference type="EMBL" id="QDH71418.1"/>
    </source>
</evidence>
<keyword evidence="4 5" id="KW-0472">Membrane</keyword>
<dbReference type="GO" id="GO:0016020">
    <property type="term" value="C:membrane"/>
    <property type="evidence" value="ECO:0007669"/>
    <property type="project" value="UniProtKB-SubCell"/>
</dbReference>
<dbReference type="InterPro" id="IPR004710">
    <property type="entry name" value="Bilac:Na_transpt"/>
</dbReference>
<evidence type="ECO:0000256" key="1">
    <source>
        <dbReference type="ARBA" id="ARBA00004141"/>
    </source>
</evidence>
<dbReference type="Proteomes" id="UP000317199">
    <property type="component" value="Chromosome"/>
</dbReference>
<dbReference type="PANTHER" id="PTHR10361">
    <property type="entry name" value="SODIUM-BILE ACID COTRANSPORTER"/>
    <property type="match status" value="1"/>
</dbReference>
<feature type="transmembrane region" description="Helical" evidence="5">
    <location>
        <begin position="232"/>
        <end position="254"/>
    </location>
</feature>
<comment type="subcellular location">
    <subcellularLocation>
        <location evidence="1">Membrane</location>
        <topology evidence="1">Multi-pass membrane protein</topology>
    </subcellularLocation>
</comment>
<dbReference type="InterPro" id="IPR038770">
    <property type="entry name" value="Na+/solute_symporter_sf"/>
</dbReference>
<keyword evidence="3 5" id="KW-1133">Transmembrane helix</keyword>
<accession>A0A514BVK5</accession>
<gene>
    <name evidence="6" type="ORF">FKV23_15945</name>
</gene>
<name>A0A514BVK5_9GAMM</name>
<organism evidence="6 7">
    <name type="scientific">Marilutibacter alkalisoli</name>
    <dbReference type="NCBI Taxonomy" id="2591633"/>
    <lineage>
        <taxon>Bacteria</taxon>
        <taxon>Pseudomonadati</taxon>
        <taxon>Pseudomonadota</taxon>
        <taxon>Gammaproteobacteria</taxon>
        <taxon>Lysobacterales</taxon>
        <taxon>Lysobacteraceae</taxon>
        <taxon>Marilutibacter</taxon>
    </lineage>
</organism>
<dbReference type="InterPro" id="IPR002657">
    <property type="entry name" value="BilAc:Na_symport/Acr3"/>
</dbReference>
<feature type="transmembrane region" description="Helical" evidence="5">
    <location>
        <begin position="171"/>
        <end position="192"/>
    </location>
</feature>
<feature type="transmembrane region" description="Helical" evidence="5">
    <location>
        <begin position="6"/>
        <end position="26"/>
    </location>
</feature>
<dbReference type="OrthoDB" id="9806785at2"/>